<dbReference type="InterPro" id="IPR036871">
    <property type="entry name" value="PX_dom_sf"/>
</dbReference>
<dbReference type="GO" id="GO:0061630">
    <property type="term" value="F:ubiquitin protein ligase activity"/>
    <property type="evidence" value="ECO:0007669"/>
    <property type="project" value="TreeGrafter"/>
</dbReference>
<feature type="domain" description="RING-type" evidence="2">
    <location>
        <begin position="214"/>
        <end position="265"/>
    </location>
</feature>
<dbReference type="Gene3D" id="3.30.1520.10">
    <property type="entry name" value="Phox-like domain"/>
    <property type="match status" value="1"/>
</dbReference>
<dbReference type="Proteomes" id="UP001165121">
    <property type="component" value="Unassembled WGS sequence"/>
</dbReference>
<dbReference type="InterPro" id="IPR013083">
    <property type="entry name" value="Znf_RING/FYVE/PHD"/>
</dbReference>
<dbReference type="GO" id="GO:0008270">
    <property type="term" value="F:zinc ion binding"/>
    <property type="evidence" value="ECO:0007669"/>
    <property type="project" value="UniProtKB-KW"/>
</dbReference>
<accession>A0A9W6Y548</accession>
<keyword evidence="1" id="KW-0862">Zinc</keyword>
<dbReference type="SUPFAM" id="SSF64268">
    <property type="entry name" value="PX domain"/>
    <property type="match status" value="1"/>
</dbReference>
<dbReference type="Gene3D" id="3.30.40.10">
    <property type="entry name" value="Zinc/RING finger domain, C3HC4 (zinc finger)"/>
    <property type="match status" value="1"/>
</dbReference>
<proteinExistence type="predicted"/>
<dbReference type="InterPro" id="IPR051826">
    <property type="entry name" value="E3_ubiquitin-ligase_domain"/>
</dbReference>
<dbReference type="AlphaFoldDB" id="A0A9W6Y548"/>
<dbReference type="PROSITE" id="PS50089">
    <property type="entry name" value="ZF_RING_2"/>
    <property type="match status" value="1"/>
</dbReference>
<evidence type="ECO:0000259" key="2">
    <source>
        <dbReference type="PROSITE" id="PS50089"/>
    </source>
</evidence>
<keyword evidence="1" id="KW-0863">Zinc-finger</keyword>
<organism evidence="3 4">
    <name type="scientific">Phytophthora fragariaefolia</name>
    <dbReference type="NCBI Taxonomy" id="1490495"/>
    <lineage>
        <taxon>Eukaryota</taxon>
        <taxon>Sar</taxon>
        <taxon>Stramenopiles</taxon>
        <taxon>Oomycota</taxon>
        <taxon>Peronosporomycetes</taxon>
        <taxon>Peronosporales</taxon>
        <taxon>Peronosporaceae</taxon>
        <taxon>Phytophthora</taxon>
    </lineage>
</organism>
<keyword evidence="1" id="KW-0479">Metal-binding</keyword>
<dbReference type="GO" id="GO:0006511">
    <property type="term" value="P:ubiquitin-dependent protein catabolic process"/>
    <property type="evidence" value="ECO:0007669"/>
    <property type="project" value="TreeGrafter"/>
</dbReference>
<reference evidence="3" key="1">
    <citation type="submission" date="2023-04" db="EMBL/GenBank/DDBJ databases">
        <title>Phytophthora fragariaefolia NBRC 109709.</title>
        <authorList>
            <person name="Ichikawa N."/>
            <person name="Sato H."/>
            <person name="Tonouchi N."/>
        </authorList>
    </citation>
    <scope>NUCLEOTIDE SEQUENCE</scope>
    <source>
        <strain evidence="3">NBRC 109709</strain>
    </source>
</reference>
<name>A0A9W6Y548_9STRA</name>
<sequence>MNVGEFVQPAQCQVPPLSASAIKMLREPVHQRLPLQFRVTSTAVNKSFVMYKCDVSSVTTNTKWSLSYRYSDFAAFTKSVEDQWTCPNTKCYGSCQAIREFIWACFPHKRPSIMSRSSRTIADRKIKFESVVQYLLRCVLLPGSAMKCLHARKNLPPSLFKFLGVIDDADKRSLLQVYVDNCQAAASKSSRELKLRDSFRSYTSTVGSTEPTQCMICLDGVEFKTADAGCCPSSASSITLPCQHTFHRECIFEWLLFQCHCPVCRTRVGPAAVASYCQEKSHMHQWWLSNFEEDPLNINSIQAKPLTSTAGLTY</sequence>
<dbReference type="PANTHER" id="PTHR22765:SF411">
    <property type="entry name" value="OS02G0248440 PROTEIN"/>
    <property type="match status" value="1"/>
</dbReference>
<comment type="caution">
    <text evidence="3">The sequence shown here is derived from an EMBL/GenBank/DDBJ whole genome shotgun (WGS) entry which is preliminary data.</text>
</comment>
<dbReference type="OrthoDB" id="4348522at2759"/>
<dbReference type="EMBL" id="BSXT01003114">
    <property type="protein sequence ID" value="GMF52636.1"/>
    <property type="molecule type" value="Genomic_DNA"/>
</dbReference>
<dbReference type="Pfam" id="PF13639">
    <property type="entry name" value="zf-RING_2"/>
    <property type="match status" value="1"/>
</dbReference>
<dbReference type="GO" id="GO:0035091">
    <property type="term" value="F:phosphatidylinositol binding"/>
    <property type="evidence" value="ECO:0007669"/>
    <property type="project" value="InterPro"/>
</dbReference>
<evidence type="ECO:0000256" key="1">
    <source>
        <dbReference type="PROSITE-ProRule" id="PRU00175"/>
    </source>
</evidence>
<protein>
    <submittedName>
        <fullName evidence="3">Unnamed protein product</fullName>
    </submittedName>
</protein>
<dbReference type="SMART" id="SM00184">
    <property type="entry name" value="RING"/>
    <property type="match status" value="1"/>
</dbReference>
<dbReference type="PANTHER" id="PTHR22765">
    <property type="entry name" value="RING FINGER AND PROTEASE ASSOCIATED DOMAIN-CONTAINING"/>
    <property type="match status" value="1"/>
</dbReference>
<evidence type="ECO:0000313" key="3">
    <source>
        <dbReference type="EMBL" id="GMF52636.1"/>
    </source>
</evidence>
<dbReference type="SUPFAM" id="SSF57850">
    <property type="entry name" value="RING/U-box"/>
    <property type="match status" value="1"/>
</dbReference>
<gene>
    <name evidence="3" type="ORF">Pfra01_002159400</name>
</gene>
<keyword evidence="4" id="KW-1185">Reference proteome</keyword>
<evidence type="ECO:0000313" key="4">
    <source>
        <dbReference type="Proteomes" id="UP001165121"/>
    </source>
</evidence>
<dbReference type="InterPro" id="IPR001841">
    <property type="entry name" value="Znf_RING"/>
</dbReference>